<dbReference type="AlphaFoldDB" id="A0A368F2P3"/>
<name>A0A368F2P3_ANCCA</name>
<comment type="caution">
    <text evidence="1">The sequence shown here is derived from an EMBL/GenBank/DDBJ whole genome shotgun (WGS) entry which is preliminary data.</text>
</comment>
<accession>A0A368F2P3</accession>
<proteinExistence type="predicted"/>
<evidence type="ECO:0000313" key="1">
    <source>
        <dbReference type="EMBL" id="RCN25165.1"/>
    </source>
</evidence>
<organism evidence="1 2">
    <name type="scientific">Ancylostoma caninum</name>
    <name type="common">Dog hookworm</name>
    <dbReference type="NCBI Taxonomy" id="29170"/>
    <lineage>
        <taxon>Eukaryota</taxon>
        <taxon>Metazoa</taxon>
        <taxon>Ecdysozoa</taxon>
        <taxon>Nematoda</taxon>
        <taxon>Chromadorea</taxon>
        <taxon>Rhabditida</taxon>
        <taxon>Rhabditina</taxon>
        <taxon>Rhabditomorpha</taxon>
        <taxon>Strongyloidea</taxon>
        <taxon>Ancylostomatidae</taxon>
        <taxon>Ancylostomatinae</taxon>
        <taxon>Ancylostoma</taxon>
    </lineage>
</organism>
<gene>
    <name evidence="1" type="ORF">ANCCAN_29124</name>
</gene>
<sequence length="51" mass="5841">MRRRLDLLHSSHPHRFTSDSPLLSCSIYAYAASSDNRRLRVGDVVAVEIDR</sequence>
<keyword evidence="2" id="KW-1185">Reference proteome</keyword>
<evidence type="ECO:0000313" key="2">
    <source>
        <dbReference type="Proteomes" id="UP000252519"/>
    </source>
</evidence>
<reference evidence="1 2" key="1">
    <citation type="submission" date="2014-10" db="EMBL/GenBank/DDBJ databases">
        <title>Draft genome of the hookworm Ancylostoma caninum.</title>
        <authorList>
            <person name="Mitreva M."/>
        </authorList>
    </citation>
    <scope>NUCLEOTIDE SEQUENCE [LARGE SCALE GENOMIC DNA]</scope>
    <source>
        <strain evidence="1 2">Baltimore</strain>
    </source>
</reference>
<dbReference type="EMBL" id="JOJR01013686">
    <property type="protein sequence ID" value="RCN25165.1"/>
    <property type="molecule type" value="Genomic_DNA"/>
</dbReference>
<protein>
    <submittedName>
        <fullName evidence="1">Uncharacterized protein</fullName>
    </submittedName>
</protein>
<dbReference type="Proteomes" id="UP000252519">
    <property type="component" value="Unassembled WGS sequence"/>
</dbReference>